<reference evidence="2 3" key="1">
    <citation type="journal article" date="2019" name="Int. J. Syst. Evol. Microbiol.">
        <title>The Global Catalogue of Microorganisms (GCM) 10K type strain sequencing project: providing services to taxonomists for standard genome sequencing and annotation.</title>
        <authorList>
            <consortium name="The Broad Institute Genomics Platform"/>
            <consortium name="The Broad Institute Genome Sequencing Center for Infectious Disease"/>
            <person name="Wu L."/>
            <person name="Ma J."/>
        </authorList>
    </citation>
    <scope>NUCLEOTIDE SEQUENCE [LARGE SCALE GENOMIC DNA]</scope>
    <source>
        <strain evidence="2 3">JCM 4505</strain>
    </source>
</reference>
<comment type="caution">
    <text evidence="2">The sequence shown here is derived from an EMBL/GenBank/DDBJ whole genome shotgun (WGS) entry which is preliminary data.</text>
</comment>
<dbReference type="RefSeq" id="WP_344161422.1">
    <property type="nucleotide sequence ID" value="NZ_BAAABV010000018.1"/>
</dbReference>
<protein>
    <submittedName>
        <fullName evidence="2">Uncharacterized protein</fullName>
    </submittedName>
</protein>
<sequence length="65" mass="6983">MGGQAGPRGRAEGVPRRPEGFPRPDGSWFPYPLETPQTGDVVVRQTAAHAIGELERLLDLGTDQA</sequence>
<proteinExistence type="predicted"/>
<organism evidence="2 3">
    <name type="scientific">Streptomyces polychromogenes</name>
    <dbReference type="NCBI Taxonomy" id="67342"/>
    <lineage>
        <taxon>Bacteria</taxon>
        <taxon>Bacillati</taxon>
        <taxon>Actinomycetota</taxon>
        <taxon>Actinomycetes</taxon>
        <taxon>Kitasatosporales</taxon>
        <taxon>Streptomycetaceae</taxon>
        <taxon>Streptomyces</taxon>
    </lineage>
</organism>
<gene>
    <name evidence="2" type="ORF">GCM10010302_41180</name>
</gene>
<keyword evidence="3" id="KW-1185">Reference proteome</keyword>
<evidence type="ECO:0000256" key="1">
    <source>
        <dbReference type="SAM" id="MobiDB-lite"/>
    </source>
</evidence>
<accession>A0ABN0VG60</accession>
<dbReference type="Proteomes" id="UP001501867">
    <property type="component" value="Unassembled WGS sequence"/>
</dbReference>
<dbReference type="EMBL" id="BAAABV010000018">
    <property type="protein sequence ID" value="GAA0298266.1"/>
    <property type="molecule type" value="Genomic_DNA"/>
</dbReference>
<evidence type="ECO:0000313" key="2">
    <source>
        <dbReference type="EMBL" id="GAA0298266.1"/>
    </source>
</evidence>
<feature type="compositionally biased region" description="Basic and acidic residues" evidence="1">
    <location>
        <begin position="9"/>
        <end position="22"/>
    </location>
</feature>
<evidence type="ECO:0000313" key="3">
    <source>
        <dbReference type="Proteomes" id="UP001501867"/>
    </source>
</evidence>
<name>A0ABN0VG60_9ACTN</name>
<feature type="region of interest" description="Disordered" evidence="1">
    <location>
        <begin position="1"/>
        <end position="31"/>
    </location>
</feature>